<accession>F2TY51</accession>
<dbReference type="Pfam" id="PF13673">
    <property type="entry name" value="Acetyltransf_10"/>
    <property type="match status" value="2"/>
</dbReference>
<proteinExistence type="predicted"/>
<feature type="region of interest" description="Disordered" evidence="1">
    <location>
        <begin position="122"/>
        <end position="163"/>
    </location>
</feature>
<dbReference type="Gene3D" id="3.40.630.30">
    <property type="match status" value="1"/>
</dbReference>
<evidence type="ECO:0000313" key="3">
    <source>
        <dbReference type="EMBL" id="EGD76310.1"/>
    </source>
</evidence>
<dbReference type="GeneID" id="16079079"/>
<dbReference type="InterPro" id="IPR000182">
    <property type="entry name" value="GNAT_dom"/>
</dbReference>
<reference evidence="3" key="1">
    <citation type="submission" date="2009-08" db="EMBL/GenBank/DDBJ databases">
        <title>Annotation of Salpingoeca rosetta.</title>
        <authorList>
            <consortium name="The Broad Institute Genome Sequencing Platform"/>
            <person name="Russ C."/>
            <person name="Cuomo C."/>
            <person name="Burger G."/>
            <person name="Gray M.W."/>
            <person name="Holland P.W.H."/>
            <person name="King N."/>
            <person name="Lang F.B.F."/>
            <person name="Roger A.J."/>
            <person name="Ruiz-Trillo I."/>
            <person name="Young S.K."/>
            <person name="Zeng Q."/>
            <person name="Gargeya S."/>
            <person name="Alvarado L."/>
            <person name="Berlin A."/>
            <person name="Chapman S.B."/>
            <person name="Chen Z."/>
            <person name="Freedman E."/>
            <person name="Gellesch M."/>
            <person name="Goldberg J."/>
            <person name="Griggs A."/>
            <person name="Gujja S."/>
            <person name="Heilman E."/>
            <person name="Heiman D."/>
            <person name="Howarth C."/>
            <person name="Mehta T."/>
            <person name="Neiman D."/>
            <person name="Pearson M."/>
            <person name="Roberts A."/>
            <person name="Saif S."/>
            <person name="Shea T."/>
            <person name="Shenoy N."/>
            <person name="Sisk P."/>
            <person name="Stolte C."/>
            <person name="Sykes S."/>
            <person name="White J."/>
            <person name="Yandava C."/>
            <person name="Haas B."/>
            <person name="Nusbaum C."/>
            <person name="Birren B."/>
        </authorList>
    </citation>
    <scope>NUCLEOTIDE SEQUENCE [LARGE SCALE GENOMIC DNA]</scope>
    <source>
        <strain evidence="3">ATCC 50818</strain>
    </source>
</reference>
<dbReference type="GO" id="GO:0016747">
    <property type="term" value="F:acyltransferase activity, transferring groups other than amino-acyl groups"/>
    <property type="evidence" value="ECO:0007669"/>
    <property type="project" value="InterPro"/>
</dbReference>
<dbReference type="InterPro" id="IPR052564">
    <property type="entry name" value="N-acetyltrans/Recomb-assoc"/>
</dbReference>
<name>F2TY51_SALR5</name>
<sequence>MAMTKECCGVERVEDVEVVLDEMLRVVHASFDAFVAPDFSEEGKANFRAHATRDEMLTRKDTHDWFVARDPITKELAAVVEVRERRHVSKFFTHPSHQRKGYGRALMQAAFELCAEHARQQRQRKQATALEQQAQSHKTDAARAATTPTTVKEADKEGQSGRLGHNEEDDCLCLSSAQVTHVTVCSSPYAVQVYSRLGFVATDEEQTEHGMRFVPMQATLEL</sequence>
<dbReference type="PANTHER" id="PTHR43451">
    <property type="entry name" value="ACETYLTRANSFERASE (GNAT) FAMILY PROTEIN"/>
    <property type="match status" value="1"/>
</dbReference>
<dbReference type="CDD" id="cd04301">
    <property type="entry name" value="NAT_SF"/>
    <property type="match status" value="1"/>
</dbReference>
<evidence type="ECO:0000313" key="4">
    <source>
        <dbReference type="Proteomes" id="UP000007799"/>
    </source>
</evidence>
<dbReference type="Proteomes" id="UP000007799">
    <property type="component" value="Unassembled WGS sequence"/>
</dbReference>
<protein>
    <recommendedName>
        <fullName evidence="2">N-acetyltransferase domain-containing protein</fullName>
    </recommendedName>
</protein>
<keyword evidence="4" id="KW-1185">Reference proteome</keyword>
<dbReference type="SUPFAM" id="SSF55729">
    <property type="entry name" value="Acyl-CoA N-acyltransferases (Nat)"/>
    <property type="match status" value="1"/>
</dbReference>
<evidence type="ECO:0000259" key="2">
    <source>
        <dbReference type="PROSITE" id="PS51186"/>
    </source>
</evidence>
<organism evidence="4">
    <name type="scientific">Salpingoeca rosetta (strain ATCC 50818 / BSB-021)</name>
    <dbReference type="NCBI Taxonomy" id="946362"/>
    <lineage>
        <taxon>Eukaryota</taxon>
        <taxon>Choanoflagellata</taxon>
        <taxon>Craspedida</taxon>
        <taxon>Salpingoecidae</taxon>
        <taxon>Salpingoeca</taxon>
    </lineage>
</organism>
<dbReference type="PROSITE" id="PS51186">
    <property type="entry name" value="GNAT"/>
    <property type="match status" value="1"/>
</dbReference>
<dbReference type="InParanoid" id="F2TY51"/>
<evidence type="ECO:0000256" key="1">
    <source>
        <dbReference type="SAM" id="MobiDB-lite"/>
    </source>
</evidence>
<feature type="domain" description="N-acetyltransferase" evidence="2">
    <location>
        <begin position="18"/>
        <end position="221"/>
    </location>
</feature>
<dbReference type="RefSeq" id="XP_004998485.1">
    <property type="nucleotide sequence ID" value="XM_004998428.1"/>
</dbReference>
<dbReference type="InterPro" id="IPR016181">
    <property type="entry name" value="Acyl_CoA_acyltransferase"/>
</dbReference>
<dbReference type="AlphaFoldDB" id="F2TY51"/>
<dbReference type="PANTHER" id="PTHR43451:SF1">
    <property type="entry name" value="ACETYLTRANSFERASE"/>
    <property type="match status" value="1"/>
</dbReference>
<dbReference type="KEGG" id="sre:PTSG_01013"/>
<gene>
    <name evidence="3" type="ORF">PTSG_01013</name>
</gene>
<dbReference type="EMBL" id="GL832956">
    <property type="protein sequence ID" value="EGD76310.1"/>
    <property type="molecule type" value="Genomic_DNA"/>
</dbReference>